<dbReference type="AlphaFoldDB" id="A0A0A8YY49"/>
<proteinExistence type="predicted"/>
<name>A0A0A8YY49_ARUDO</name>
<sequence length="29" mass="3450">MRPCFFSLSNNSHESLLNQVLWETFFNTS</sequence>
<dbReference type="EMBL" id="GBRH01267542">
    <property type="protein sequence ID" value="JAD30353.1"/>
    <property type="molecule type" value="Transcribed_RNA"/>
</dbReference>
<organism evidence="1">
    <name type="scientific">Arundo donax</name>
    <name type="common">Giant reed</name>
    <name type="synonym">Donax arundinaceus</name>
    <dbReference type="NCBI Taxonomy" id="35708"/>
    <lineage>
        <taxon>Eukaryota</taxon>
        <taxon>Viridiplantae</taxon>
        <taxon>Streptophyta</taxon>
        <taxon>Embryophyta</taxon>
        <taxon>Tracheophyta</taxon>
        <taxon>Spermatophyta</taxon>
        <taxon>Magnoliopsida</taxon>
        <taxon>Liliopsida</taxon>
        <taxon>Poales</taxon>
        <taxon>Poaceae</taxon>
        <taxon>PACMAD clade</taxon>
        <taxon>Arundinoideae</taxon>
        <taxon>Arundineae</taxon>
        <taxon>Arundo</taxon>
    </lineage>
</organism>
<evidence type="ECO:0000313" key="1">
    <source>
        <dbReference type="EMBL" id="JAD30353.1"/>
    </source>
</evidence>
<reference evidence="1" key="2">
    <citation type="journal article" date="2015" name="Data Brief">
        <title>Shoot transcriptome of the giant reed, Arundo donax.</title>
        <authorList>
            <person name="Barrero R.A."/>
            <person name="Guerrero F.D."/>
            <person name="Moolhuijzen P."/>
            <person name="Goolsby J.A."/>
            <person name="Tidwell J."/>
            <person name="Bellgard S.E."/>
            <person name="Bellgard M.I."/>
        </authorList>
    </citation>
    <scope>NUCLEOTIDE SEQUENCE</scope>
    <source>
        <tissue evidence="1">Shoot tissue taken approximately 20 cm above the soil surface</tissue>
    </source>
</reference>
<accession>A0A0A8YY49</accession>
<protein>
    <submittedName>
        <fullName evidence="1">Uncharacterized protein</fullName>
    </submittedName>
</protein>
<reference evidence="1" key="1">
    <citation type="submission" date="2014-09" db="EMBL/GenBank/DDBJ databases">
        <authorList>
            <person name="Magalhaes I.L.F."/>
            <person name="Oliveira U."/>
            <person name="Santos F.R."/>
            <person name="Vidigal T.H.D.A."/>
            <person name="Brescovit A.D."/>
            <person name="Santos A.J."/>
        </authorList>
    </citation>
    <scope>NUCLEOTIDE SEQUENCE</scope>
    <source>
        <tissue evidence="1">Shoot tissue taken approximately 20 cm above the soil surface</tissue>
    </source>
</reference>